<feature type="compositionally biased region" description="Polar residues" evidence="1">
    <location>
        <begin position="46"/>
        <end position="109"/>
    </location>
</feature>
<protein>
    <submittedName>
        <fullName evidence="2">4378_t:CDS:1</fullName>
    </submittedName>
</protein>
<dbReference type="Proteomes" id="UP000789572">
    <property type="component" value="Unassembled WGS sequence"/>
</dbReference>
<sequence length="374" mass="41770">MDSSGSRTATLPGFKEYISSRTPKTAQFQRTSQQMYVPPLSPRHAFQSNSSHPDLITPSRSSSSQQPMYVSRSPPKTYSNNLSRSPPKMTAQSQTRNTTTKKSNGTSRPTPKPLNLSKSSQVSNLGRVPQTATFPPKVNRALNLPQPPKTATFAKQSSGFPKDLRVPFRVSQILPQPAYAYMYDQVYMQSLESPRLRRYSASPAPIRHVANNYRQYEMGSGTPVVVLSHPDDSDSQGSSPPTPGLYPSEGYPNADFCDFYGVPYEGDEFEESQYGFYYYDYPQEYLPQTPTRTSHTPRSSTMPAASKDQRRRSVFGGPMKVHPDTVVPIRQPKGPDMAKNFATRIRRKAASKLLAAAAERRSKSANDRRKSAMF</sequence>
<feature type="compositionally biased region" description="Polar residues" evidence="1">
    <location>
        <begin position="19"/>
        <end position="35"/>
    </location>
</feature>
<dbReference type="OrthoDB" id="2417241at2759"/>
<feature type="region of interest" description="Disordered" evidence="1">
    <location>
        <begin position="1"/>
        <end position="144"/>
    </location>
</feature>
<name>A0A9N8VJ03_9GLOM</name>
<dbReference type="EMBL" id="CAJVPJ010000006">
    <property type="protein sequence ID" value="CAG8452720.1"/>
    <property type="molecule type" value="Genomic_DNA"/>
</dbReference>
<feature type="region of interest" description="Disordered" evidence="1">
    <location>
        <begin position="289"/>
        <end position="337"/>
    </location>
</feature>
<feature type="region of interest" description="Disordered" evidence="1">
    <location>
        <begin position="223"/>
        <end position="247"/>
    </location>
</feature>
<reference evidence="2" key="1">
    <citation type="submission" date="2021-06" db="EMBL/GenBank/DDBJ databases">
        <authorList>
            <person name="Kallberg Y."/>
            <person name="Tangrot J."/>
            <person name="Rosling A."/>
        </authorList>
    </citation>
    <scope>NUCLEOTIDE SEQUENCE</scope>
    <source>
        <strain evidence="2">IA702</strain>
    </source>
</reference>
<evidence type="ECO:0000313" key="3">
    <source>
        <dbReference type="Proteomes" id="UP000789572"/>
    </source>
</evidence>
<proteinExistence type="predicted"/>
<comment type="caution">
    <text evidence="2">The sequence shown here is derived from an EMBL/GenBank/DDBJ whole genome shotgun (WGS) entry which is preliminary data.</text>
</comment>
<organism evidence="2 3">
    <name type="scientific">Paraglomus occultum</name>
    <dbReference type="NCBI Taxonomy" id="144539"/>
    <lineage>
        <taxon>Eukaryota</taxon>
        <taxon>Fungi</taxon>
        <taxon>Fungi incertae sedis</taxon>
        <taxon>Mucoromycota</taxon>
        <taxon>Glomeromycotina</taxon>
        <taxon>Glomeromycetes</taxon>
        <taxon>Paraglomerales</taxon>
        <taxon>Paraglomeraceae</taxon>
        <taxon>Paraglomus</taxon>
    </lineage>
</organism>
<feature type="compositionally biased region" description="Low complexity" evidence="1">
    <location>
        <begin position="289"/>
        <end position="301"/>
    </location>
</feature>
<keyword evidence="3" id="KW-1185">Reference proteome</keyword>
<accession>A0A9N8VJ03</accession>
<evidence type="ECO:0000313" key="2">
    <source>
        <dbReference type="EMBL" id="CAG8452720.1"/>
    </source>
</evidence>
<gene>
    <name evidence="2" type="ORF">POCULU_LOCUS118</name>
</gene>
<evidence type="ECO:0000256" key="1">
    <source>
        <dbReference type="SAM" id="MobiDB-lite"/>
    </source>
</evidence>
<dbReference type="AlphaFoldDB" id="A0A9N8VJ03"/>